<organism evidence="3 4">
    <name type="scientific">Microbacterium candidum</name>
    <dbReference type="NCBI Taxonomy" id="3041922"/>
    <lineage>
        <taxon>Bacteria</taxon>
        <taxon>Bacillati</taxon>
        <taxon>Actinomycetota</taxon>
        <taxon>Actinomycetes</taxon>
        <taxon>Micrococcales</taxon>
        <taxon>Microbacteriaceae</taxon>
        <taxon>Microbacterium</taxon>
    </lineage>
</organism>
<gene>
    <name evidence="3" type="ORF">QSV35_09225</name>
</gene>
<reference evidence="3 4" key="1">
    <citation type="submission" date="2023-06" db="EMBL/GenBank/DDBJ databases">
        <title>Microbacterium sp. nov., isolated from a waste landfill.</title>
        <authorList>
            <person name="Wen W."/>
        </authorList>
    </citation>
    <scope>NUCLEOTIDE SEQUENCE [LARGE SCALE GENOMIC DNA]</scope>
    <source>
        <strain evidence="3 4">ASV49</strain>
    </source>
</reference>
<evidence type="ECO:0000313" key="3">
    <source>
        <dbReference type="EMBL" id="MDL9979517.1"/>
    </source>
</evidence>
<dbReference type="Proteomes" id="UP001235064">
    <property type="component" value="Unassembled WGS sequence"/>
</dbReference>
<keyword evidence="4" id="KW-1185">Reference proteome</keyword>
<comment type="caution">
    <text evidence="3">The sequence shown here is derived from an EMBL/GenBank/DDBJ whole genome shotgun (WGS) entry which is preliminary data.</text>
</comment>
<dbReference type="SUPFAM" id="SSF88874">
    <property type="entry name" value="Receptor-binding domain of short tail fibre protein gp12"/>
    <property type="match status" value="1"/>
</dbReference>
<dbReference type="EMBL" id="JASXSZ010000002">
    <property type="protein sequence ID" value="MDL9979517.1"/>
    <property type="molecule type" value="Genomic_DNA"/>
</dbReference>
<evidence type="ECO:0000256" key="1">
    <source>
        <dbReference type="SAM" id="MobiDB-lite"/>
    </source>
</evidence>
<dbReference type="InterPro" id="IPR037053">
    <property type="entry name" value="Phage_tail_collar_dom_sf"/>
</dbReference>
<evidence type="ECO:0000313" key="4">
    <source>
        <dbReference type="Proteomes" id="UP001235064"/>
    </source>
</evidence>
<dbReference type="RefSeq" id="WP_286288410.1">
    <property type="nucleotide sequence ID" value="NZ_JASXSZ010000002.1"/>
</dbReference>
<dbReference type="InterPro" id="IPR011083">
    <property type="entry name" value="Phage_tail_collar_dom"/>
</dbReference>
<feature type="domain" description="Phage tail collar" evidence="2">
    <location>
        <begin position="7"/>
        <end position="62"/>
    </location>
</feature>
<sequence length="173" mass="17988">MSDPFVGEIRTVGFNFAPKGWAMCSGQLIPISQNTALFSLLGTYYGGNGTSNFALPNLNGVMVIGQGQGPGLSLRDIGEIGGASAVSLVQDELPPHTHQPIGSTATATSGEPQNLTWAEPRLGRAQRAAYAPTPSTPMAPLGMTGGGAAHNNMPPYLAMYYVIALQGVYPPRS</sequence>
<protein>
    <submittedName>
        <fullName evidence="3">Tail fiber protein</fullName>
    </submittedName>
</protein>
<accession>A0ABT7MYL6</accession>
<dbReference type="Gene3D" id="3.90.1340.10">
    <property type="entry name" value="Phage tail collar domain"/>
    <property type="match status" value="1"/>
</dbReference>
<feature type="region of interest" description="Disordered" evidence="1">
    <location>
        <begin position="94"/>
        <end position="115"/>
    </location>
</feature>
<evidence type="ECO:0000259" key="2">
    <source>
        <dbReference type="Pfam" id="PF07484"/>
    </source>
</evidence>
<feature type="compositionally biased region" description="Polar residues" evidence="1">
    <location>
        <begin position="100"/>
        <end position="115"/>
    </location>
</feature>
<proteinExistence type="predicted"/>
<dbReference type="Pfam" id="PF07484">
    <property type="entry name" value="Collar"/>
    <property type="match status" value="1"/>
</dbReference>
<name>A0ABT7MYL6_9MICO</name>